<dbReference type="Proteomes" id="UP000825228">
    <property type="component" value="Unassembled WGS sequence"/>
</dbReference>
<dbReference type="EMBL" id="JABUBU010000022">
    <property type="protein sequence ID" value="MBY6368274.1"/>
    <property type="molecule type" value="Genomic_DNA"/>
</dbReference>
<name>A0ABS7P9L2_9NOCA</name>
<gene>
    <name evidence="2" type="ORF">HQ603_16095</name>
</gene>
<accession>A0ABS7P9L2</accession>
<organism evidence="2 3">
    <name type="scientific">Rhodococcoides corynebacterioides</name>
    <dbReference type="NCBI Taxonomy" id="53972"/>
    <lineage>
        <taxon>Bacteria</taxon>
        <taxon>Bacillati</taxon>
        <taxon>Actinomycetota</taxon>
        <taxon>Actinomycetes</taxon>
        <taxon>Mycobacteriales</taxon>
        <taxon>Nocardiaceae</taxon>
        <taxon>Rhodococcoides</taxon>
    </lineage>
</organism>
<reference evidence="2 3" key="1">
    <citation type="submission" date="2020-06" db="EMBL/GenBank/DDBJ databases">
        <title>Taxonomy, biology and ecology of Rhodococcus bacteria occurring in California pistachio and other woody hosts as revealed by genome sequence analyses.</title>
        <authorList>
            <person name="Gai Y."/>
            <person name="Riely B."/>
        </authorList>
    </citation>
    <scope>NUCLEOTIDE SEQUENCE [LARGE SCALE GENOMIC DNA]</scope>
    <source>
        <strain evidence="2 3">BP-281</strain>
    </source>
</reference>
<feature type="region of interest" description="Disordered" evidence="1">
    <location>
        <begin position="1"/>
        <end position="39"/>
    </location>
</feature>
<keyword evidence="3" id="KW-1185">Reference proteome</keyword>
<evidence type="ECO:0000313" key="3">
    <source>
        <dbReference type="Proteomes" id="UP000825228"/>
    </source>
</evidence>
<feature type="compositionally biased region" description="Basic residues" evidence="1">
    <location>
        <begin position="1"/>
        <end position="11"/>
    </location>
</feature>
<dbReference type="RefSeq" id="WP_222685796.1">
    <property type="nucleotide sequence ID" value="NZ_JABUBT010000032.1"/>
</dbReference>
<protein>
    <submittedName>
        <fullName evidence="2">ATP/GTP-binding protein</fullName>
    </submittedName>
</protein>
<evidence type="ECO:0000256" key="1">
    <source>
        <dbReference type="SAM" id="MobiDB-lite"/>
    </source>
</evidence>
<sequence>MPRRNHHRSGRPARPSPTFGGATARTESGPATDGDEDYAVRSIPGARAVKTYRCPGCDHEIVPGVPHLVVWPIDRPGGADDRRHWHTGCWSGRRSRGLTRRWS</sequence>
<evidence type="ECO:0000313" key="2">
    <source>
        <dbReference type="EMBL" id="MBY6368274.1"/>
    </source>
</evidence>
<comment type="caution">
    <text evidence="2">The sequence shown here is derived from an EMBL/GenBank/DDBJ whole genome shotgun (WGS) entry which is preliminary data.</text>
</comment>
<proteinExistence type="predicted"/>